<feature type="compositionally biased region" description="Low complexity" evidence="8">
    <location>
        <begin position="327"/>
        <end position="336"/>
    </location>
</feature>
<keyword evidence="4 7" id="KW-0863">Zinc-finger</keyword>
<feature type="compositionally biased region" description="Low complexity" evidence="8">
    <location>
        <begin position="361"/>
        <end position="373"/>
    </location>
</feature>
<dbReference type="STRING" id="1054147.F4PW81"/>
<feature type="region of interest" description="Disordered" evidence="8">
    <location>
        <begin position="228"/>
        <end position="260"/>
    </location>
</feature>
<dbReference type="InterPro" id="IPR035925">
    <property type="entry name" value="BSD_dom_sf"/>
</dbReference>
<feature type="domain" description="RING-type" evidence="12">
    <location>
        <begin position="684"/>
        <end position="920"/>
    </location>
</feature>
<evidence type="ECO:0000256" key="5">
    <source>
        <dbReference type="ARBA" id="ARBA00022786"/>
    </source>
</evidence>
<feature type="region of interest" description="Disordered" evidence="8">
    <location>
        <begin position="13"/>
        <end position="32"/>
    </location>
</feature>
<evidence type="ECO:0000256" key="2">
    <source>
        <dbReference type="ARBA" id="ARBA00022723"/>
    </source>
</evidence>
<feature type="domain" description="BSD" evidence="11">
    <location>
        <begin position="164"/>
        <end position="219"/>
    </location>
</feature>
<evidence type="ECO:0000256" key="3">
    <source>
        <dbReference type="ARBA" id="ARBA00022737"/>
    </source>
</evidence>
<keyword evidence="9" id="KW-0472">Membrane</keyword>
<evidence type="ECO:0008006" key="15">
    <source>
        <dbReference type="Google" id="ProtNLM"/>
    </source>
</evidence>
<accession>F4PW81</accession>
<dbReference type="InterPro" id="IPR044066">
    <property type="entry name" value="TRIAD_supradom"/>
</dbReference>
<dbReference type="GO" id="GO:0016567">
    <property type="term" value="P:protein ubiquitination"/>
    <property type="evidence" value="ECO:0007669"/>
    <property type="project" value="InterPro"/>
</dbReference>
<evidence type="ECO:0000259" key="12">
    <source>
        <dbReference type="PROSITE" id="PS51873"/>
    </source>
</evidence>
<dbReference type="InterPro" id="IPR001841">
    <property type="entry name" value="Znf_RING"/>
</dbReference>
<evidence type="ECO:0000256" key="6">
    <source>
        <dbReference type="ARBA" id="ARBA00022833"/>
    </source>
</evidence>
<dbReference type="SMART" id="SM00184">
    <property type="entry name" value="RING"/>
    <property type="match status" value="2"/>
</dbReference>
<feature type="compositionally biased region" description="Low complexity" evidence="8">
    <location>
        <begin position="460"/>
        <end position="469"/>
    </location>
</feature>
<dbReference type="PROSITE" id="PS51873">
    <property type="entry name" value="TRIAD"/>
    <property type="match status" value="1"/>
</dbReference>
<feature type="region of interest" description="Disordered" evidence="8">
    <location>
        <begin position="438"/>
        <end position="470"/>
    </location>
</feature>
<evidence type="ECO:0000259" key="11">
    <source>
        <dbReference type="PROSITE" id="PS50858"/>
    </source>
</evidence>
<keyword evidence="1" id="KW-0808">Transferase</keyword>
<dbReference type="Proteomes" id="UP000007797">
    <property type="component" value="Unassembled WGS sequence"/>
</dbReference>
<feature type="domain" description="RING-type" evidence="10">
    <location>
        <begin position="688"/>
        <end position="731"/>
    </location>
</feature>
<feature type="region of interest" description="Disordered" evidence="8">
    <location>
        <begin position="555"/>
        <end position="582"/>
    </location>
</feature>
<protein>
    <recommendedName>
        <fullName evidence="15">RING zinc finger-containing protein</fullName>
    </recommendedName>
</protein>
<dbReference type="Gene3D" id="1.10.3970.10">
    <property type="entry name" value="BSD domain"/>
    <property type="match status" value="1"/>
</dbReference>
<keyword evidence="6" id="KW-0862">Zinc</keyword>
<dbReference type="PROSITE" id="PS50858">
    <property type="entry name" value="BSD"/>
    <property type="match status" value="1"/>
</dbReference>
<evidence type="ECO:0000256" key="7">
    <source>
        <dbReference type="PROSITE-ProRule" id="PRU00175"/>
    </source>
</evidence>
<dbReference type="GO" id="GO:0004842">
    <property type="term" value="F:ubiquitin-protein transferase activity"/>
    <property type="evidence" value="ECO:0007669"/>
    <property type="project" value="InterPro"/>
</dbReference>
<dbReference type="InterPro" id="IPR031127">
    <property type="entry name" value="E3_UB_ligase_RBR"/>
</dbReference>
<evidence type="ECO:0000313" key="14">
    <source>
        <dbReference type="Proteomes" id="UP000007797"/>
    </source>
</evidence>
<reference evidence="14" key="1">
    <citation type="journal article" date="2011" name="Genome Res.">
        <title>Phylogeny-wide analysis of social amoeba genomes highlights ancient origins for complex intercellular communication.</title>
        <authorList>
            <person name="Heidel A.J."/>
            <person name="Lawal H.M."/>
            <person name="Felder M."/>
            <person name="Schilde C."/>
            <person name="Helps N.R."/>
            <person name="Tunggal B."/>
            <person name="Rivero F."/>
            <person name="John U."/>
            <person name="Schleicher M."/>
            <person name="Eichinger L."/>
            <person name="Platzer M."/>
            <person name="Noegel A.A."/>
            <person name="Schaap P."/>
            <person name="Gloeckner G."/>
        </authorList>
    </citation>
    <scope>NUCLEOTIDE SEQUENCE [LARGE SCALE GENOMIC DNA]</scope>
    <source>
        <strain evidence="14">SH3</strain>
    </source>
</reference>
<gene>
    <name evidence="13" type="ORF">DFA_07368</name>
</gene>
<dbReference type="SUPFAM" id="SSF57850">
    <property type="entry name" value="RING/U-box"/>
    <property type="match status" value="2"/>
</dbReference>
<dbReference type="OrthoDB" id="20711at2759"/>
<dbReference type="PANTHER" id="PTHR11685">
    <property type="entry name" value="RBR FAMILY RING FINGER AND IBR DOMAIN-CONTAINING"/>
    <property type="match status" value="1"/>
</dbReference>
<dbReference type="AlphaFoldDB" id="F4PW81"/>
<feature type="region of interest" description="Disordered" evidence="8">
    <location>
        <begin position="315"/>
        <end position="342"/>
    </location>
</feature>
<dbReference type="PROSITE" id="PS50089">
    <property type="entry name" value="ZF_RING_2"/>
    <property type="match status" value="1"/>
</dbReference>
<evidence type="ECO:0000313" key="13">
    <source>
        <dbReference type="EMBL" id="EGG20245.1"/>
    </source>
</evidence>
<feature type="transmembrane region" description="Helical" evidence="9">
    <location>
        <begin position="938"/>
        <end position="969"/>
    </location>
</feature>
<feature type="compositionally biased region" description="Low complexity" evidence="8">
    <location>
        <begin position="241"/>
        <end position="260"/>
    </location>
</feature>
<evidence type="ECO:0000256" key="8">
    <source>
        <dbReference type="SAM" id="MobiDB-lite"/>
    </source>
</evidence>
<evidence type="ECO:0000256" key="4">
    <source>
        <dbReference type="ARBA" id="ARBA00022771"/>
    </source>
</evidence>
<dbReference type="GeneID" id="14872520"/>
<keyword evidence="9" id="KW-0812">Transmembrane</keyword>
<organism evidence="13 14">
    <name type="scientific">Cavenderia fasciculata</name>
    <name type="common">Slime mold</name>
    <name type="synonym">Dictyostelium fasciculatum</name>
    <dbReference type="NCBI Taxonomy" id="261658"/>
    <lineage>
        <taxon>Eukaryota</taxon>
        <taxon>Amoebozoa</taxon>
        <taxon>Evosea</taxon>
        <taxon>Eumycetozoa</taxon>
        <taxon>Dictyostelia</taxon>
        <taxon>Acytosteliales</taxon>
        <taxon>Cavenderiaceae</taxon>
        <taxon>Cavenderia</taxon>
    </lineage>
</organism>
<keyword evidence="14" id="KW-1185">Reference proteome</keyword>
<sequence>MFSSFKHSLLSTFSNNNNNTETNNNNNNNETTIATDQQQNNINNINNVNETTNINTNDGGTTTTTTTTTTGLNKLNVAATTDTFKKIGSKFSLFASNVMTKIDEERKKLLEESEDQNKQSNDDELLLPPWMDFELDDKESEKQIIDRILDLKMSKKTFMNSPPIDSDYTQEFDDFLIAIAKSTLKYDKNMERVRFLLVPRFISEEQFWKNWYYRVMEVRKEYNIISNKKKLPPPPPPPQSQPLSLSTNNNNNNNSDQSVNKKITTTTITNNDHEDDSEIGRWEKELQKELNGLKIEESDIIMDLSINSNLIIDDDVVDDDDDDNQQDHTQQQSTTYDSDEDLDKELEKELELLKEQDKLKQSSNSNLKNSTTSAGGGPEEEEGKEEEEEEDELLKEIENEYQSSSNISSPYWPFLQMHLETSDHQQSSQAMATVVVNNNNGGHHHHHHHHNHDTNSMTTSSPSLASPPSQAKTNALLDLILHEAHTCILRQSVNLVNERRVVRYDDDEDEDEDEDAWSDTDWELGYDHHHPQIKKQEPSQQPEITNMKTTISTTTNNNSITISSSSSTTTTTTTNNNNNNNNNYYINIYDRGTRFEELLKNRRQQLNHVQTTTVTTIADIDGYQQEDQYGLVQLFSDDNPIYVVGQQEPPILVNNNVPPPVVRWRNRVAPVQRGSGIIKTGNKESFECPICLDEVYNTFEFSCLHKYCLECAKQHLTEEVWKHKGKSLNCPNPSCRLRMTNTTILVKILDPHVYKKYELFRSIIDKSIQIGSTIVFCLNCSNPLVREEKKEKEKEKEKESSKKPNFMVCDNLECGAMICPDCITFAHPEETCDEHQKKIKESLTEDDLKTLKYIEECQMKPCPKCGILTIKDQGCEYVCCGTCGHQFCYYCLDPHDHNMTTHIHGPRFQKPIGQPYYDYIYNNGNNRRHRGRRIAKKIGLGILIGVGCVVVAPPAIVLGAIPFGIHLAYKHYKNKSGMKKIRKMVPIRVDNPKPLDAPIDEPIEELLEEELEVEDEVVVVVEEDPVELVVPPVLMAPPLPPPPPPLYRPQGLPPITIR</sequence>
<dbReference type="RefSeq" id="XP_004367228.1">
    <property type="nucleotide sequence ID" value="XM_004367171.1"/>
</dbReference>
<feature type="compositionally biased region" description="Basic residues" evidence="8">
    <location>
        <begin position="442"/>
        <end position="451"/>
    </location>
</feature>
<keyword evidence="9" id="KW-1133">Transmembrane helix</keyword>
<dbReference type="EMBL" id="GL883013">
    <property type="protein sequence ID" value="EGG20245.1"/>
    <property type="molecule type" value="Genomic_DNA"/>
</dbReference>
<dbReference type="Gene3D" id="3.30.40.10">
    <property type="entry name" value="Zinc/RING finger domain, C3HC4 (zinc finger)"/>
    <property type="match status" value="1"/>
</dbReference>
<dbReference type="Pfam" id="PF00097">
    <property type="entry name" value="zf-C3HC4"/>
    <property type="match status" value="1"/>
</dbReference>
<keyword evidence="5" id="KW-0833">Ubl conjugation pathway</keyword>
<proteinExistence type="predicted"/>
<dbReference type="KEGG" id="dfa:DFA_07368"/>
<name>F4PW81_CACFS</name>
<keyword evidence="3" id="KW-0677">Repeat</keyword>
<evidence type="ECO:0000256" key="1">
    <source>
        <dbReference type="ARBA" id="ARBA00022679"/>
    </source>
</evidence>
<dbReference type="CDD" id="cd20336">
    <property type="entry name" value="Rcat_RBR"/>
    <property type="match status" value="1"/>
</dbReference>
<dbReference type="InterPro" id="IPR017907">
    <property type="entry name" value="Znf_RING_CS"/>
</dbReference>
<feature type="compositionally biased region" description="Acidic residues" evidence="8">
    <location>
        <begin position="315"/>
        <end position="324"/>
    </location>
</feature>
<feature type="compositionally biased region" description="Low complexity" evidence="8">
    <location>
        <begin position="15"/>
        <end position="32"/>
    </location>
</feature>
<dbReference type="InterPro" id="IPR005607">
    <property type="entry name" value="BSD_dom"/>
</dbReference>
<evidence type="ECO:0000259" key="10">
    <source>
        <dbReference type="PROSITE" id="PS50089"/>
    </source>
</evidence>
<dbReference type="InterPro" id="IPR013083">
    <property type="entry name" value="Znf_RING/FYVE/PHD"/>
</dbReference>
<feature type="compositionally biased region" description="Acidic residues" evidence="8">
    <location>
        <begin position="378"/>
        <end position="392"/>
    </location>
</feature>
<dbReference type="Pfam" id="PF03909">
    <property type="entry name" value="BSD"/>
    <property type="match status" value="1"/>
</dbReference>
<feature type="region of interest" description="Disordered" evidence="8">
    <location>
        <begin position="357"/>
        <end position="392"/>
    </location>
</feature>
<dbReference type="PROSITE" id="PS00518">
    <property type="entry name" value="ZF_RING_1"/>
    <property type="match status" value="1"/>
</dbReference>
<dbReference type="InterPro" id="IPR018957">
    <property type="entry name" value="Znf_C3HC4_RING-type"/>
</dbReference>
<dbReference type="Gene3D" id="1.20.120.1750">
    <property type="match status" value="1"/>
</dbReference>
<dbReference type="SUPFAM" id="SSF140383">
    <property type="entry name" value="BSD domain-like"/>
    <property type="match status" value="1"/>
</dbReference>
<evidence type="ECO:0000256" key="9">
    <source>
        <dbReference type="SAM" id="Phobius"/>
    </source>
</evidence>
<dbReference type="GO" id="GO:0008270">
    <property type="term" value="F:zinc ion binding"/>
    <property type="evidence" value="ECO:0007669"/>
    <property type="project" value="UniProtKB-KW"/>
</dbReference>
<keyword evidence="2" id="KW-0479">Metal-binding</keyword>